<evidence type="ECO:0000313" key="4">
    <source>
        <dbReference type="EMBL" id="TYT73787.1"/>
    </source>
</evidence>
<evidence type="ECO:0000313" key="5">
    <source>
        <dbReference type="Proteomes" id="UP000321899"/>
    </source>
</evidence>
<proteinExistence type="predicted"/>
<dbReference type="PANTHER" id="PTHR35936">
    <property type="entry name" value="MEMBRANE-BOUND LYTIC MUREIN TRANSGLYCOSYLASE F"/>
    <property type="match status" value="1"/>
</dbReference>
<dbReference type="InterPro" id="IPR001638">
    <property type="entry name" value="Solute-binding_3/MltF_N"/>
</dbReference>
<reference evidence="4 5" key="1">
    <citation type="submission" date="2019-06" db="EMBL/GenBank/DDBJ databases">
        <title>Desulfobotulus mexicanus sp. nov., a novel sulfate-reducing bacterium isolated from the sediment of an alkaline crater lake in Mexico.</title>
        <authorList>
            <person name="Hirschler-Rea A."/>
        </authorList>
    </citation>
    <scope>NUCLEOTIDE SEQUENCE [LARGE SCALE GENOMIC DNA]</scope>
    <source>
        <strain evidence="4 5">PAR22N</strain>
    </source>
</reference>
<name>A0A5S5MDK3_9BACT</name>
<dbReference type="OrthoDB" id="5419186at2"/>
<dbReference type="Gene3D" id="3.40.190.10">
    <property type="entry name" value="Periplasmic binding protein-like II"/>
    <property type="match status" value="2"/>
</dbReference>
<sequence length="247" mass="27469">MRRVLLVMFTIFFIAMPCFAGGVVSMASDPWPPFADPAHPHGGLSVEIAKAAFGTQGYTVTMEFMPWARVIQTVSLGELDLVAGAWMSDERKENFMFSEPFLINEIRFIKRKGDPFKYSGLETLPGLKVGVIRSYSYSDEFMNYPGVIIEPVNNFITNIRKLVAGRIDLTLEDEIVGMNSLSILDPALAGNIEFTGPSLASKPLYVLSGLKNPRHKEIIEAFNKGLKEIKANGTYDRIMASYGMKQL</sequence>
<evidence type="ECO:0000256" key="1">
    <source>
        <dbReference type="ARBA" id="ARBA00022729"/>
    </source>
</evidence>
<dbReference type="RefSeq" id="WP_139450126.1">
    <property type="nucleotide sequence ID" value="NZ_VDMB01000020.1"/>
</dbReference>
<dbReference type="Proteomes" id="UP000321899">
    <property type="component" value="Unassembled WGS sequence"/>
</dbReference>
<feature type="signal peptide" evidence="2">
    <location>
        <begin position="1"/>
        <end position="20"/>
    </location>
</feature>
<dbReference type="SUPFAM" id="SSF53850">
    <property type="entry name" value="Periplasmic binding protein-like II"/>
    <property type="match status" value="1"/>
</dbReference>
<dbReference type="SMART" id="SM00062">
    <property type="entry name" value="PBPb"/>
    <property type="match status" value="1"/>
</dbReference>
<dbReference type="PANTHER" id="PTHR35936:SF25">
    <property type="entry name" value="ABC TRANSPORTER SUBSTRATE-BINDING PROTEIN"/>
    <property type="match status" value="1"/>
</dbReference>
<evidence type="ECO:0000259" key="3">
    <source>
        <dbReference type="SMART" id="SM00062"/>
    </source>
</evidence>
<dbReference type="Pfam" id="PF00497">
    <property type="entry name" value="SBP_bac_3"/>
    <property type="match status" value="1"/>
</dbReference>
<keyword evidence="1 2" id="KW-0732">Signal</keyword>
<keyword evidence="5" id="KW-1185">Reference proteome</keyword>
<organism evidence="4 5">
    <name type="scientific">Desulfobotulus mexicanus</name>
    <dbReference type="NCBI Taxonomy" id="2586642"/>
    <lineage>
        <taxon>Bacteria</taxon>
        <taxon>Pseudomonadati</taxon>
        <taxon>Thermodesulfobacteriota</taxon>
        <taxon>Desulfobacteria</taxon>
        <taxon>Desulfobacterales</taxon>
        <taxon>Desulfobacteraceae</taxon>
        <taxon>Desulfobotulus</taxon>
    </lineage>
</organism>
<comment type="caution">
    <text evidence="4">The sequence shown here is derived from an EMBL/GenBank/DDBJ whole genome shotgun (WGS) entry which is preliminary data.</text>
</comment>
<feature type="chain" id="PRO_5024447634" evidence="2">
    <location>
        <begin position="21"/>
        <end position="247"/>
    </location>
</feature>
<accession>A0A5S5MDK3</accession>
<evidence type="ECO:0000256" key="2">
    <source>
        <dbReference type="SAM" id="SignalP"/>
    </source>
</evidence>
<dbReference type="AlphaFoldDB" id="A0A5S5MDK3"/>
<feature type="domain" description="Solute-binding protein family 3/N-terminal" evidence="3">
    <location>
        <begin position="23"/>
        <end position="245"/>
    </location>
</feature>
<protein>
    <submittedName>
        <fullName evidence="4">Transporter substrate-binding domain-containing protein</fullName>
    </submittedName>
</protein>
<gene>
    <name evidence="4" type="ORF">FIM25_13150</name>
</gene>
<dbReference type="EMBL" id="VDMB01000020">
    <property type="protein sequence ID" value="TYT73787.1"/>
    <property type="molecule type" value="Genomic_DNA"/>
</dbReference>